<accession>A0A6B0T7D2</accession>
<protein>
    <recommendedName>
        <fullName evidence="2">DUF7964 domain-containing protein</fullName>
    </recommendedName>
</protein>
<dbReference type="Proteomes" id="UP000466535">
    <property type="component" value="Unassembled WGS sequence"/>
</dbReference>
<feature type="domain" description="DUF7964" evidence="2">
    <location>
        <begin position="5"/>
        <end position="62"/>
    </location>
</feature>
<gene>
    <name evidence="3" type="ORF">GRX03_04160</name>
</gene>
<dbReference type="EMBL" id="WUUT01000001">
    <property type="protein sequence ID" value="MXR50800.1"/>
    <property type="molecule type" value="Genomic_DNA"/>
</dbReference>
<dbReference type="RefSeq" id="WP_159762896.1">
    <property type="nucleotide sequence ID" value="NZ_WUUT01000001.1"/>
</dbReference>
<evidence type="ECO:0000256" key="1">
    <source>
        <dbReference type="SAM" id="MobiDB-lite"/>
    </source>
</evidence>
<dbReference type="AlphaFoldDB" id="A0A6B0T7D2"/>
<sequence>MALSDVLPNRPLTSSEVDELRGSDTFEQVETEESPTEGIDTIIVTTDGTDHRLHFAPQVGWHEHDH</sequence>
<evidence type="ECO:0000313" key="3">
    <source>
        <dbReference type="EMBL" id="MXR50800.1"/>
    </source>
</evidence>
<dbReference type="Pfam" id="PF25912">
    <property type="entry name" value="DUF7964"/>
    <property type="match status" value="1"/>
</dbReference>
<keyword evidence="4" id="KW-1185">Reference proteome</keyword>
<evidence type="ECO:0000259" key="2">
    <source>
        <dbReference type="Pfam" id="PF25912"/>
    </source>
</evidence>
<evidence type="ECO:0000313" key="4">
    <source>
        <dbReference type="Proteomes" id="UP000466535"/>
    </source>
</evidence>
<comment type="caution">
    <text evidence="3">The sequence shown here is derived from an EMBL/GenBank/DDBJ whole genome shotgun (WGS) entry which is preliminary data.</text>
</comment>
<name>A0A6B0T7D2_9EURY</name>
<dbReference type="InterPro" id="IPR058270">
    <property type="entry name" value="DUF7964"/>
</dbReference>
<reference evidence="3 4" key="1">
    <citation type="submission" date="2019-12" db="EMBL/GenBank/DDBJ databases">
        <title>Isolation and characterization of three novel carbon monoxide-oxidizing members of Halobacteria from salione crusts and soils.</title>
        <authorList>
            <person name="Myers M.R."/>
            <person name="King G.M."/>
        </authorList>
    </citation>
    <scope>NUCLEOTIDE SEQUENCE [LARGE SCALE GENOMIC DNA]</scope>
    <source>
        <strain evidence="3 4">WSH3</strain>
    </source>
</reference>
<feature type="region of interest" description="Disordered" evidence="1">
    <location>
        <begin position="1"/>
        <end position="36"/>
    </location>
</feature>
<organism evidence="3 4">
    <name type="scientific">Halovenus carboxidivorans</name>
    <dbReference type="NCBI Taxonomy" id="2692199"/>
    <lineage>
        <taxon>Archaea</taxon>
        <taxon>Methanobacteriati</taxon>
        <taxon>Methanobacteriota</taxon>
        <taxon>Stenosarchaea group</taxon>
        <taxon>Halobacteria</taxon>
        <taxon>Halobacteriales</taxon>
        <taxon>Haloarculaceae</taxon>
        <taxon>Halovenus</taxon>
    </lineage>
</organism>
<proteinExistence type="predicted"/>